<name>A0A401UBL2_9BACT</name>
<dbReference type="EMBL" id="BHXQ01000004">
    <property type="protein sequence ID" value="GCC52244.1"/>
    <property type="molecule type" value="Genomic_DNA"/>
</dbReference>
<sequence>MKTFLQDLAEHVQAHHKVLDKVTLVFPNRRAILYFRKHLTTLLQQPGFAPEMLTIEEFIARFSPYQVPDKLKLIKELHLVYSAVMREHNGAGEDKLQSFSDFYFWGEMLLRDFEEVDKYMVEASQLFVDLSNQKEIETIFEFLSEEQVNFLKEFWGNFDEHPSANKEQFLRIWRSLESVYTNFSEQLLNQGFAYQGLVHRKVAEAFMRNEESEVSDKVKERELIFAGFNALTLAEEKVLTHFVEHFNAKVFWDADTYYVNNNAQEAGTFFREYKKHGVLGKTFPDQFHAGIQEKITNKTTIQVIGAAQPIGQVKVMAQLLNENLQNGWKAEETLIVLPDEKMLLPVLNSIPEEAGKLNITMGFPLSSSPMYNFVELLFDLQLSLEVEAFHFRPVMALLQHPYLLAITNDQTNTFRKTLIKDNLVAIPVERLIDLPPICKQIFVEVDANNILTYFQQIIEAVGSNAAINDLDKEYAFHYYSFINRLQLIIEDNIIDQVNRKKELKSFQRLFAQLVRAERIPFAGEPLEGLQIMGVLETRNLDYKHVMILSLNEGSLPSGSSKGSYIPHNVRRAYGLPTAAHQDAMYAYLFYRAIQRAESVNLFYNTETDVLGQGEMSRYLQQLIFESGLTIQEQVLHNTIQPKPWQEILIHKNEEIIQQLIKLTMPQGKRMGLSPSALNAYIECQLRFYFRYVAGIKVADEIEEDLDNRVLGDFLHKVVERFYVRLQQKKKSTIVEAKDFEKYEVELLTIIDDVFREAYSLSNKREVVYKGQRLVVREIVKRFAERILELDKTYAPFHIEALEREGLVYTAQIDHAPHSINITGIIDRIDRKEDVVRIVDYKTGRDELTFNTIESLFDREGKRNKAAFQTLLYALLYTESLPEGNSVKVVPGLINRKNLFDRSFQFGLHMQKELVQNAQPLMPDFKNHLKGMLNELFDPAISFEQTKNLNNCNYCDYKSLCYRK</sequence>
<evidence type="ECO:0000259" key="1">
    <source>
        <dbReference type="Pfam" id="PF12705"/>
    </source>
</evidence>
<dbReference type="InterPro" id="IPR027417">
    <property type="entry name" value="P-loop_NTPase"/>
</dbReference>
<gene>
    <name evidence="2" type="ORF">SanaruYs_24800</name>
</gene>
<keyword evidence="3" id="KW-1185">Reference proteome</keyword>
<proteinExistence type="predicted"/>
<protein>
    <submittedName>
        <fullName evidence="2">PD-(D/E)XK nuclease family protein</fullName>
    </submittedName>
</protein>
<organism evidence="2 3">
    <name type="scientific">Chryseotalea sanaruensis</name>
    <dbReference type="NCBI Taxonomy" id="2482724"/>
    <lineage>
        <taxon>Bacteria</taxon>
        <taxon>Pseudomonadati</taxon>
        <taxon>Bacteroidota</taxon>
        <taxon>Cytophagia</taxon>
        <taxon>Cytophagales</taxon>
        <taxon>Chryseotaleaceae</taxon>
        <taxon>Chryseotalea</taxon>
    </lineage>
</organism>
<reference evidence="2 3" key="1">
    <citation type="submission" date="2018-11" db="EMBL/GenBank/DDBJ databases">
        <title>Chryseotalea sanarue gen. nov., sp., nov., a member of the family Cytophagaceae, isolated from a brackish lake in Hamamatsu Japan.</title>
        <authorList>
            <person name="Maejima Y."/>
            <person name="Iino T."/>
            <person name="Muraguchi Y."/>
            <person name="Fukuda K."/>
            <person name="Ohkuma M."/>
            <person name="Moriuchi R."/>
            <person name="Dohra H."/>
            <person name="Kimbara K."/>
            <person name="Shintani M."/>
        </authorList>
    </citation>
    <scope>NUCLEOTIDE SEQUENCE [LARGE SCALE GENOMIC DNA]</scope>
    <source>
        <strain evidence="2 3">Ys</strain>
    </source>
</reference>
<dbReference type="Proteomes" id="UP000288227">
    <property type="component" value="Unassembled WGS sequence"/>
</dbReference>
<evidence type="ECO:0000313" key="3">
    <source>
        <dbReference type="Proteomes" id="UP000288227"/>
    </source>
</evidence>
<dbReference type="SUPFAM" id="SSF52540">
    <property type="entry name" value="P-loop containing nucleoside triphosphate hydrolases"/>
    <property type="match status" value="1"/>
</dbReference>
<feature type="domain" description="PD-(D/E)XK endonuclease-like" evidence="1">
    <location>
        <begin position="672"/>
        <end position="960"/>
    </location>
</feature>
<dbReference type="OrthoDB" id="9762792at2"/>
<dbReference type="Pfam" id="PF12705">
    <property type="entry name" value="PDDEXK_1"/>
    <property type="match status" value="1"/>
</dbReference>
<dbReference type="RefSeq" id="WP_127122886.1">
    <property type="nucleotide sequence ID" value="NZ_BHXQ01000004.1"/>
</dbReference>
<dbReference type="Gene3D" id="3.90.320.10">
    <property type="match status" value="1"/>
</dbReference>
<dbReference type="SUPFAM" id="SSF52980">
    <property type="entry name" value="Restriction endonuclease-like"/>
    <property type="match status" value="1"/>
</dbReference>
<dbReference type="InterPro" id="IPR038726">
    <property type="entry name" value="PDDEXK_AddAB-type"/>
</dbReference>
<comment type="caution">
    <text evidence="2">The sequence shown here is derived from an EMBL/GenBank/DDBJ whole genome shotgun (WGS) entry which is preliminary data.</text>
</comment>
<dbReference type="InterPro" id="IPR011604">
    <property type="entry name" value="PDDEXK-like_dom_sf"/>
</dbReference>
<accession>A0A401UBL2</accession>
<evidence type="ECO:0000313" key="2">
    <source>
        <dbReference type="EMBL" id="GCC52244.1"/>
    </source>
</evidence>
<dbReference type="InterPro" id="IPR011335">
    <property type="entry name" value="Restrct_endonuc-II-like"/>
</dbReference>
<dbReference type="AlphaFoldDB" id="A0A401UBL2"/>